<proteinExistence type="predicted"/>
<sequence length="73" mass="7581">MAICYACSRAAPGSCPRPHDQPQRMPTSSLLQPVPFPASSRPRYCLSPGPNPTGFGLAPAPAPTCAGPVYISL</sequence>
<evidence type="ECO:0000313" key="2">
    <source>
        <dbReference type="Proteomes" id="UP000324222"/>
    </source>
</evidence>
<reference evidence="1 2" key="1">
    <citation type="submission" date="2019-05" db="EMBL/GenBank/DDBJ databases">
        <title>Another draft genome of Portunus trituberculatus and its Hox gene families provides insights of decapod evolution.</title>
        <authorList>
            <person name="Jeong J.-H."/>
            <person name="Song I."/>
            <person name="Kim S."/>
            <person name="Choi T."/>
            <person name="Kim D."/>
            <person name="Ryu S."/>
            <person name="Kim W."/>
        </authorList>
    </citation>
    <scope>NUCLEOTIDE SEQUENCE [LARGE SCALE GENOMIC DNA]</scope>
    <source>
        <tissue evidence="1">Muscle</tissue>
    </source>
</reference>
<accession>A0A5B7IX21</accession>
<gene>
    <name evidence="1" type="ORF">E2C01_081639</name>
</gene>
<keyword evidence="2" id="KW-1185">Reference proteome</keyword>
<dbReference type="AlphaFoldDB" id="A0A5B7IX21"/>
<dbReference type="EMBL" id="VSRR010072559">
    <property type="protein sequence ID" value="MPC86803.1"/>
    <property type="molecule type" value="Genomic_DNA"/>
</dbReference>
<organism evidence="1 2">
    <name type="scientific">Portunus trituberculatus</name>
    <name type="common">Swimming crab</name>
    <name type="synonym">Neptunus trituberculatus</name>
    <dbReference type="NCBI Taxonomy" id="210409"/>
    <lineage>
        <taxon>Eukaryota</taxon>
        <taxon>Metazoa</taxon>
        <taxon>Ecdysozoa</taxon>
        <taxon>Arthropoda</taxon>
        <taxon>Crustacea</taxon>
        <taxon>Multicrustacea</taxon>
        <taxon>Malacostraca</taxon>
        <taxon>Eumalacostraca</taxon>
        <taxon>Eucarida</taxon>
        <taxon>Decapoda</taxon>
        <taxon>Pleocyemata</taxon>
        <taxon>Brachyura</taxon>
        <taxon>Eubrachyura</taxon>
        <taxon>Portunoidea</taxon>
        <taxon>Portunidae</taxon>
        <taxon>Portuninae</taxon>
        <taxon>Portunus</taxon>
    </lineage>
</organism>
<evidence type="ECO:0000313" key="1">
    <source>
        <dbReference type="EMBL" id="MPC86803.1"/>
    </source>
</evidence>
<dbReference type="Proteomes" id="UP000324222">
    <property type="component" value="Unassembled WGS sequence"/>
</dbReference>
<name>A0A5B7IX21_PORTR</name>
<protein>
    <submittedName>
        <fullName evidence="1">Uncharacterized protein</fullName>
    </submittedName>
</protein>
<comment type="caution">
    <text evidence="1">The sequence shown here is derived from an EMBL/GenBank/DDBJ whole genome shotgun (WGS) entry which is preliminary data.</text>
</comment>